<gene>
    <name evidence="2" type="ORF">HAX54_033186</name>
</gene>
<organism evidence="2 3">
    <name type="scientific">Datura stramonium</name>
    <name type="common">Jimsonweed</name>
    <name type="synonym">Common thornapple</name>
    <dbReference type="NCBI Taxonomy" id="4076"/>
    <lineage>
        <taxon>Eukaryota</taxon>
        <taxon>Viridiplantae</taxon>
        <taxon>Streptophyta</taxon>
        <taxon>Embryophyta</taxon>
        <taxon>Tracheophyta</taxon>
        <taxon>Spermatophyta</taxon>
        <taxon>Magnoliopsida</taxon>
        <taxon>eudicotyledons</taxon>
        <taxon>Gunneridae</taxon>
        <taxon>Pentapetalae</taxon>
        <taxon>asterids</taxon>
        <taxon>lamiids</taxon>
        <taxon>Solanales</taxon>
        <taxon>Solanaceae</taxon>
        <taxon>Solanoideae</taxon>
        <taxon>Datureae</taxon>
        <taxon>Datura</taxon>
    </lineage>
</organism>
<protein>
    <recommendedName>
        <fullName evidence="1">Glyoxal oxidase N-terminal domain-containing protein</fullName>
    </recommendedName>
</protein>
<dbReference type="Proteomes" id="UP000823775">
    <property type="component" value="Unassembled WGS sequence"/>
</dbReference>
<comment type="caution">
    <text evidence="2">The sequence shown here is derived from an EMBL/GenBank/DDBJ whole genome shotgun (WGS) entry which is preliminary data.</text>
</comment>
<keyword evidence="3" id="KW-1185">Reference proteome</keyword>
<accession>A0ABS8VE68</accession>
<dbReference type="InterPro" id="IPR009880">
    <property type="entry name" value="Glyoxal_oxidase_N"/>
</dbReference>
<reference evidence="2 3" key="1">
    <citation type="journal article" date="2021" name="BMC Genomics">
        <title>Datura genome reveals duplications of psychoactive alkaloid biosynthetic genes and high mutation rate following tissue culture.</title>
        <authorList>
            <person name="Rajewski A."/>
            <person name="Carter-House D."/>
            <person name="Stajich J."/>
            <person name="Litt A."/>
        </authorList>
    </citation>
    <scope>NUCLEOTIDE SEQUENCE [LARGE SCALE GENOMIC DNA]</scope>
    <source>
        <strain evidence="2">AR-01</strain>
    </source>
</reference>
<dbReference type="Gene3D" id="2.130.10.80">
    <property type="entry name" value="Galactose oxidase/kelch, beta-propeller"/>
    <property type="match status" value="1"/>
</dbReference>
<dbReference type="PANTHER" id="PTHR32208:SF66">
    <property type="entry name" value="WSC DOMAIN-CONTAINING PROTEIN ARB_07867-LIKE ISOFORM X2"/>
    <property type="match status" value="1"/>
</dbReference>
<evidence type="ECO:0000313" key="2">
    <source>
        <dbReference type="EMBL" id="MCD9644757.1"/>
    </source>
</evidence>
<dbReference type="PANTHER" id="PTHR32208">
    <property type="entry name" value="SECRETED PROTEIN-RELATED"/>
    <property type="match status" value="1"/>
</dbReference>
<dbReference type="Pfam" id="PF07250">
    <property type="entry name" value="Glyoxal_oxid_N"/>
    <property type="match status" value="1"/>
</dbReference>
<evidence type="ECO:0000313" key="3">
    <source>
        <dbReference type="Proteomes" id="UP000823775"/>
    </source>
</evidence>
<feature type="domain" description="Glyoxal oxidase N-terminal" evidence="1">
    <location>
        <begin position="65"/>
        <end position="177"/>
    </location>
</feature>
<name>A0ABS8VE68_DATST</name>
<dbReference type="EMBL" id="JACEIK010004241">
    <property type="protein sequence ID" value="MCD9644757.1"/>
    <property type="molecule type" value="Genomic_DNA"/>
</dbReference>
<dbReference type="InterPro" id="IPR037293">
    <property type="entry name" value="Gal_Oxidase_central_sf"/>
</dbReference>
<proteinExistence type="predicted"/>
<evidence type="ECO:0000259" key="1">
    <source>
        <dbReference type="Pfam" id="PF07250"/>
    </source>
</evidence>
<sequence length="184" mass="20010">MVQTDVCGSSGAVNSNGTLIQTGGYHDGESKYGYFHRVLMEKFVIGRNFHRISPLKDGILRIIYFQTDVIIREFPIIPGEKRTYPATGSSVMLPMKLAAGDLPTVVEVMVCGGANGGAFLQAERGGFMPASRTCGRMRITDPEPEWVMEDMPLGRVIPDMLLLPTGDVIILNGASKDSRVGECN</sequence>